<accession>A0A7G9G2J8</accession>
<dbReference type="PANTHER" id="PTHR33744:SF1">
    <property type="entry name" value="DNA-BINDING TRANSCRIPTIONAL ACTIVATOR ADER"/>
    <property type="match status" value="1"/>
</dbReference>
<dbReference type="Gene3D" id="1.10.10.2840">
    <property type="entry name" value="PucR C-terminal helix-turn-helix domain"/>
    <property type="match status" value="1"/>
</dbReference>
<dbReference type="InterPro" id="IPR051448">
    <property type="entry name" value="CdaR-like_regulators"/>
</dbReference>
<reference evidence="3 4" key="1">
    <citation type="submission" date="2020-08" db="EMBL/GenBank/DDBJ databases">
        <authorList>
            <person name="Liu C."/>
            <person name="Sun Q."/>
        </authorList>
    </citation>
    <scope>NUCLEOTIDE SEQUENCE [LARGE SCALE GENOMIC DNA]</scope>
    <source>
        <strain evidence="3 4">NSJ-38</strain>
    </source>
</reference>
<sequence>MPITVKEIMQLKEFQNFTLIAGREGEGKEIMNIGILDYEYANEDPDLERLWAFGKNAFVISSLLFAKDHPERILSAIKGLCRDGVAALAIKTIYYDTLPQDAMDYANEHRLPVYTFGRDDAYFQDIAVIIRTKMEERDDTELLEQKIGLLVNDNLSVANVRSLSQEILPEGGYRQYLSVYCNAKSLSESIYYVRAFNELRDRLGRRDAAFRFRNGYLIVMDMEERQIKGDLAGTVMRNLSLKQEDYFVGIGTIHGSMDEVSISMQEALYASQYAKLLGESSVCFQQMGIYQILLPYCRSPWMEQYCRNILEPILDFDRQYDGELFQTALLYVKMNGDVEQVAAQLHLHKNTIRYRMSRVRELIGADGDARFDEQISIAFRTYEIQRDISQ</sequence>
<dbReference type="Pfam" id="PF13556">
    <property type="entry name" value="HTH_30"/>
    <property type="match status" value="1"/>
</dbReference>
<name>A0A7G9G2J8_9FIRM</name>
<dbReference type="InterPro" id="IPR012914">
    <property type="entry name" value="PucR_dom"/>
</dbReference>
<dbReference type="Pfam" id="PF07905">
    <property type="entry name" value="PucR"/>
    <property type="match status" value="1"/>
</dbReference>
<dbReference type="PANTHER" id="PTHR33744">
    <property type="entry name" value="CARBOHYDRATE DIACID REGULATOR"/>
    <property type="match status" value="1"/>
</dbReference>
<dbReference type="AlphaFoldDB" id="A0A7G9G2J8"/>
<dbReference type="EMBL" id="CP060634">
    <property type="protein sequence ID" value="QNM05030.1"/>
    <property type="molecule type" value="Genomic_DNA"/>
</dbReference>
<dbReference type="KEGG" id="qdo:H9Q78_11320"/>
<protein>
    <submittedName>
        <fullName evidence="3">PucR family transcriptional regulator</fullName>
    </submittedName>
</protein>
<gene>
    <name evidence="3" type="ORF">H9Q78_11320</name>
</gene>
<feature type="domain" description="Purine catabolism PurC-like" evidence="1">
    <location>
        <begin position="7"/>
        <end position="126"/>
    </location>
</feature>
<dbReference type="InterPro" id="IPR025736">
    <property type="entry name" value="PucR_C-HTH_dom"/>
</dbReference>
<evidence type="ECO:0000313" key="4">
    <source>
        <dbReference type="Proteomes" id="UP000515823"/>
    </source>
</evidence>
<dbReference type="Proteomes" id="UP000515823">
    <property type="component" value="Chromosome"/>
</dbReference>
<dbReference type="RefSeq" id="WP_249301817.1">
    <property type="nucleotide sequence ID" value="NZ_CP060634.1"/>
</dbReference>
<dbReference type="InterPro" id="IPR042070">
    <property type="entry name" value="PucR_C-HTH_sf"/>
</dbReference>
<proteinExistence type="predicted"/>
<evidence type="ECO:0000313" key="3">
    <source>
        <dbReference type="EMBL" id="QNM05030.1"/>
    </source>
</evidence>
<evidence type="ECO:0000259" key="1">
    <source>
        <dbReference type="Pfam" id="PF07905"/>
    </source>
</evidence>
<evidence type="ECO:0000259" key="2">
    <source>
        <dbReference type="Pfam" id="PF13556"/>
    </source>
</evidence>
<feature type="domain" description="PucR C-terminal helix-turn-helix" evidence="2">
    <location>
        <begin position="324"/>
        <end position="368"/>
    </location>
</feature>
<keyword evidence="4" id="KW-1185">Reference proteome</keyword>
<organism evidence="3 4">
    <name type="scientific">Qiania dongpingensis</name>
    <dbReference type="NCBI Taxonomy" id="2763669"/>
    <lineage>
        <taxon>Bacteria</taxon>
        <taxon>Bacillati</taxon>
        <taxon>Bacillota</taxon>
        <taxon>Clostridia</taxon>
        <taxon>Lachnospirales</taxon>
        <taxon>Lachnospiraceae</taxon>
        <taxon>Qiania</taxon>
    </lineage>
</organism>